<dbReference type="InterPro" id="IPR027417">
    <property type="entry name" value="P-loop_NTPase"/>
</dbReference>
<evidence type="ECO:0000259" key="1">
    <source>
        <dbReference type="Pfam" id="PF04466"/>
    </source>
</evidence>
<proteinExistence type="predicted"/>
<feature type="non-terminal residue" evidence="2">
    <location>
        <position position="1"/>
    </location>
</feature>
<dbReference type="NCBIfam" id="TIGR01547">
    <property type="entry name" value="phage_term_2"/>
    <property type="match status" value="1"/>
</dbReference>
<dbReference type="InterPro" id="IPR035412">
    <property type="entry name" value="Terminase_L_N"/>
</dbReference>
<dbReference type="InterPro" id="IPR006437">
    <property type="entry name" value="Phage_terminase_lsu"/>
</dbReference>
<dbReference type="PANTHER" id="PTHR39184">
    <property type="match status" value="1"/>
</dbReference>
<gene>
    <name evidence="2" type="ORF">UFOVP378_1</name>
</gene>
<dbReference type="PANTHER" id="PTHR39184:SF1">
    <property type="entry name" value="PBSX PHAGE TERMINASE LARGE SUBUNIT"/>
    <property type="match status" value="1"/>
</dbReference>
<dbReference type="Gene3D" id="3.40.50.300">
    <property type="entry name" value="P-loop containing nucleotide triphosphate hydrolases"/>
    <property type="match status" value="1"/>
</dbReference>
<sequence>YGGRGSAKSWSVARALIAIAVQKQTRILCARELQNSISDSVIALLGDQIKAMGLESFFDVQRTAIYGKNGSEFSFAGLKHNVTSIKSFEGVDICWIEEGQAVSKVSWETLIPTIRKPESEIWVTFNPDLDTDETYKRFVVNPPATARIAKVNWSDNPWFPQVLKEELEDLKARNIDSYLNVWEGHTRQMLDGAVYANELRKAQEEGRVRELIIDKSIPVQLFFDLGWADMTSIWFVQVIAGGEVRIIDFYQNCQKTIDHYVQVLQDKGYIYKDWWLPHDAENKNMTGKSVKDILEGMGKPIRITPKLSVADGINAARTLMDRCFIDETRCADGLQNLRHYRYDVDPNTKMFSNKPLHDQHSHAADAWRYVAVGLDENVGSWGKSINKIPKWVV</sequence>
<feature type="domain" description="Phage terminase large subunit N-terminal" evidence="1">
    <location>
        <begin position="1"/>
        <end position="185"/>
    </location>
</feature>
<evidence type="ECO:0000313" key="2">
    <source>
        <dbReference type="EMBL" id="CAB5222399.1"/>
    </source>
</evidence>
<protein>
    <submittedName>
        <fullName evidence="2">Phage_term_2, phage terminase, large subunit, PBSX family</fullName>
    </submittedName>
</protein>
<dbReference type="InterPro" id="IPR052380">
    <property type="entry name" value="Viral_DNA_packaging_terminase"/>
</dbReference>
<dbReference type="Pfam" id="PF04466">
    <property type="entry name" value="Terminase_3"/>
    <property type="match status" value="1"/>
</dbReference>
<organism evidence="2">
    <name type="scientific">uncultured Caudovirales phage</name>
    <dbReference type="NCBI Taxonomy" id="2100421"/>
    <lineage>
        <taxon>Viruses</taxon>
        <taxon>Duplodnaviria</taxon>
        <taxon>Heunggongvirae</taxon>
        <taxon>Uroviricota</taxon>
        <taxon>Caudoviricetes</taxon>
        <taxon>Peduoviridae</taxon>
        <taxon>Maltschvirus</taxon>
        <taxon>Maltschvirus maltsch</taxon>
    </lineage>
</organism>
<name>A0A6J7WWF9_9CAUD</name>
<dbReference type="EMBL" id="LR798306">
    <property type="protein sequence ID" value="CAB5222399.1"/>
    <property type="molecule type" value="Genomic_DNA"/>
</dbReference>
<reference evidence="2" key="1">
    <citation type="submission" date="2020-05" db="EMBL/GenBank/DDBJ databases">
        <authorList>
            <person name="Chiriac C."/>
            <person name="Salcher M."/>
            <person name="Ghai R."/>
            <person name="Kavagutti S V."/>
        </authorList>
    </citation>
    <scope>NUCLEOTIDE SEQUENCE</scope>
</reference>
<accession>A0A6J7WWF9</accession>
<dbReference type="Gene3D" id="3.30.420.280">
    <property type="match status" value="1"/>
</dbReference>